<evidence type="ECO:0000313" key="5">
    <source>
        <dbReference type="EMBL" id="RZN62423.1"/>
    </source>
</evidence>
<sequence>MQKKEKPRFINLARYWHLGSVKSWRKPRGIDNKQRLRLKSRPKLPGKGYKNPDEIRGIHPSGLKPFIVHNSKELEELVEKHGAGNILIYIAGGVGRRKRKEILERGKALGVRIVGSVAGEG</sequence>
<dbReference type="GO" id="GO:0003735">
    <property type="term" value="F:structural constituent of ribosome"/>
    <property type="evidence" value="ECO:0007669"/>
    <property type="project" value="InterPro"/>
</dbReference>
<dbReference type="PANTHER" id="PTHR23413:SF1">
    <property type="entry name" value="RIBOSOMAL PROTEIN L32"/>
    <property type="match status" value="1"/>
</dbReference>
<dbReference type="Pfam" id="PF01655">
    <property type="entry name" value="Ribosomal_L32e"/>
    <property type="match status" value="1"/>
</dbReference>
<dbReference type="AlphaFoldDB" id="A0A429GQY2"/>
<dbReference type="InterPro" id="IPR001515">
    <property type="entry name" value="Ribosomal_eL32"/>
</dbReference>
<reference evidence="4 6" key="1">
    <citation type="submission" date="2018-10" db="EMBL/GenBank/DDBJ databases">
        <title>Co-occurring genomic capacity for anaerobic methane metabolism and dissimilatory sulfite reduction discovered in the Korarchaeota.</title>
        <authorList>
            <person name="Mckay L.J."/>
            <person name="Dlakic M."/>
            <person name="Fields M.W."/>
            <person name="Delmont T.O."/>
            <person name="Eren A.M."/>
            <person name="Jay Z.J."/>
            <person name="Klingelsmith K.B."/>
            <person name="Rusch D.B."/>
            <person name="Inskeep W.P."/>
        </authorList>
    </citation>
    <scope>NUCLEOTIDE SEQUENCE [LARGE SCALE GENOMIC DNA]</scope>
    <source>
        <strain evidence="4 6">MDKW</strain>
    </source>
</reference>
<keyword evidence="3" id="KW-0687">Ribonucleoprotein</keyword>
<dbReference type="RefSeq" id="WP_125670827.1">
    <property type="nucleotide sequence ID" value="NZ_RCOS01000062.1"/>
</dbReference>
<evidence type="ECO:0000256" key="3">
    <source>
        <dbReference type="ARBA" id="ARBA00023274"/>
    </source>
</evidence>
<evidence type="ECO:0000256" key="2">
    <source>
        <dbReference type="ARBA" id="ARBA00022980"/>
    </source>
</evidence>
<dbReference type="Proteomes" id="UP000316217">
    <property type="component" value="Unassembled WGS sequence"/>
</dbReference>
<evidence type="ECO:0000256" key="1">
    <source>
        <dbReference type="ARBA" id="ARBA00008431"/>
    </source>
</evidence>
<proteinExistence type="inferred from homology"/>
<organism evidence="4 6">
    <name type="scientific">Candidatus Methanodesulfokora washburnensis</name>
    <dbReference type="NCBI Taxonomy" id="2478471"/>
    <lineage>
        <taxon>Archaea</taxon>
        <taxon>Thermoproteota</taxon>
        <taxon>Candidatus Korarchaeia</taxon>
        <taxon>Candidatus Korarchaeia incertae sedis</taxon>
        <taxon>Candidatus Methanodesulfokora</taxon>
    </lineage>
</organism>
<keyword evidence="2 4" id="KW-0689">Ribosomal protein</keyword>
<accession>A0A429GQY2</accession>
<evidence type="ECO:0000313" key="4">
    <source>
        <dbReference type="EMBL" id="RSN76204.1"/>
    </source>
</evidence>
<name>A0A429GQY2_9CREN</name>
<evidence type="ECO:0000313" key="7">
    <source>
        <dbReference type="Proteomes" id="UP000316217"/>
    </source>
</evidence>
<dbReference type="OrthoDB" id="372100at2157"/>
<dbReference type="PANTHER" id="PTHR23413">
    <property type="entry name" value="60S RIBOSOMAL PROTEIN L32 AND DNA-DIRECTED RNA POLYMERASE II, SUBUNIT N"/>
    <property type="match status" value="1"/>
</dbReference>
<dbReference type="GO" id="GO:0022625">
    <property type="term" value="C:cytosolic large ribosomal subunit"/>
    <property type="evidence" value="ECO:0007669"/>
    <property type="project" value="TreeGrafter"/>
</dbReference>
<dbReference type="GO" id="GO:0006412">
    <property type="term" value="P:translation"/>
    <property type="evidence" value="ECO:0007669"/>
    <property type="project" value="InterPro"/>
</dbReference>
<reference evidence="5 7" key="2">
    <citation type="journal article" date="2019" name="Nat. Microbiol.">
        <title>Wide diversity of methane and short-chain alkane metabolisms in uncultured archaea.</title>
        <authorList>
            <person name="Borrel G."/>
            <person name="Adam P.S."/>
            <person name="McKay L.J."/>
            <person name="Chen L.X."/>
            <person name="Sierra-Garcia I.N."/>
            <person name="Sieber C.M."/>
            <person name="Letourneur Q."/>
            <person name="Ghozlane A."/>
            <person name="Andersen G.L."/>
            <person name="Li W.J."/>
            <person name="Hallam S.J."/>
            <person name="Muyzer G."/>
            <person name="de Oliveira V.M."/>
            <person name="Inskeep W.P."/>
            <person name="Banfield J.F."/>
            <person name="Gribaldo S."/>
        </authorList>
    </citation>
    <scope>NUCLEOTIDE SEQUENCE [LARGE SCALE GENOMIC DNA]</scope>
    <source>
        <strain evidence="5">NM4</strain>
    </source>
</reference>
<dbReference type="EMBL" id="RCOS01000062">
    <property type="protein sequence ID" value="RSN76204.1"/>
    <property type="molecule type" value="Genomic_DNA"/>
</dbReference>
<keyword evidence="6" id="KW-1185">Reference proteome</keyword>
<comment type="similarity">
    <text evidence="1">Belongs to the eukaryotic ribosomal protein eL32 family.</text>
</comment>
<comment type="caution">
    <text evidence="4">The sequence shown here is derived from an EMBL/GenBank/DDBJ whole genome shotgun (WGS) entry which is preliminary data.</text>
</comment>
<dbReference type="SUPFAM" id="SSF52042">
    <property type="entry name" value="Ribosomal protein L32e"/>
    <property type="match status" value="1"/>
</dbReference>
<dbReference type="InterPro" id="IPR036351">
    <property type="entry name" value="Ribosomal_eL32_sf"/>
</dbReference>
<protein>
    <submittedName>
        <fullName evidence="4">50S ribosomal protein L32e</fullName>
    </submittedName>
</protein>
<evidence type="ECO:0000313" key="6">
    <source>
        <dbReference type="Proteomes" id="UP000277582"/>
    </source>
</evidence>
<dbReference type="Proteomes" id="UP000277582">
    <property type="component" value="Unassembled WGS sequence"/>
</dbReference>
<dbReference type="EMBL" id="RXII01000047">
    <property type="protein sequence ID" value="RZN62423.1"/>
    <property type="molecule type" value="Genomic_DNA"/>
</dbReference>
<dbReference type="SMART" id="SM01393">
    <property type="entry name" value="Ribosomal_L32e"/>
    <property type="match status" value="1"/>
</dbReference>
<gene>
    <name evidence="4" type="ORF">D6D85_04425</name>
    <name evidence="5" type="ORF">EF810_02885</name>
</gene>